<protein>
    <submittedName>
        <fullName evidence="3">Toxin-antitoxin system</fullName>
    </submittedName>
</protein>
<reference evidence="3" key="2">
    <citation type="submission" date="2022-08" db="EMBL/GenBank/DDBJ databases">
        <title>Complete genome sequence of 14 non-tuberculosis mycobacteria type-strains.</title>
        <authorList>
            <person name="Igarashi Y."/>
            <person name="Osugi A."/>
            <person name="Mitarai S."/>
        </authorList>
    </citation>
    <scope>NUCLEOTIDE SEQUENCE</scope>
    <source>
        <strain evidence="3">ATCC 51985</strain>
        <plasmid evidence="3">unnamed1</plasmid>
    </source>
</reference>
<evidence type="ECO:0000313" key="4">
    <source>
        <dbReference type="Proteomes" id="UP000199251"/>
    </source>
</evidence>
<evidence type="ECO:0000313" key="2">
    <source>
        <dbReference type="EMBL" id="CQD24615.1"/>
    </source>
</evidence>
<dbReference type="SUPFAM" id="SSF47598">
    <property type="entry name" value="Ribbon-helix-helix"/>
    <property type="match status" value="1"/>
</dbReference>
<proteinExistence type="predicted"/>
<dbReference type="Gene3D" id="1.10.1220.10">
    <property type="entry name" value="Met repressor-like"/>
    <property type="match status" value="1"/>
</dbReference>
<reference evidence="2 4" key="1">
    <citation type="submission" date="2015-03" db="EMBL/GenBank/DDBJ databases">
        <authorList>
            <person name="Urmite Genomes"/>
        </authorList>
    </citation>
    <scope>NUCLEOTIDE SEQUENCE [LARGE SCALE GENOMIC DNA]</scope>
    <source>
        <strain evidence="2 4">CSUR P1491</strain>
    </source>
</reference>
<dbReference type="InterPro" id="IPR013321">
    <property type="entry name" value="Arc_rbn_hlx_hlx"/>
</dbReference>
<evidence type="ECO:0000313" key="3">
    <source>
        <dbReference type="EMBL" id="ULP45417.1"/>
    </source>
</evidence>
<evidence type="ECO:0000259" key="1">
    <source>
        <dbReference type="Pfam" id="PF22513"/>
    </source>
</evidence>
<dbReference type="OrthoDB" id="2389872at2"/>
<keyword evidence="5" id="KW-1185">Reference proteome</keyword>
<geneLocation type="plasmid" evidence="3 5">
    <name>unnamed1</name>
</geneLocation>
<gene>
    <name evidence="2" type="ORF">BN1232_06290</name>
    <name evidence="3" type="ORF">MJO58_28030</name>
</gene>
<dbReference type="Pfam" id="PF22513">
    <property type="entry name" value="FitA-like_RHH"/>
    <property type="match status" value="1"/>
</dbReference>
<dbReference type="AlphaFoldDB" id="A0A0E4H2T4"/>
<dbReference type="Proteomes" id="UP000199251">
    <property type="component" value="Unassembled WGS sequence"/>
</dbReference>
<organism evidence="2 4">
    <name type="scientific">Mycobacterium lentiflavum</name>
    <dbReference type="NCBI Taxonomy" id="141349"/>
    <lineage>
        <taxon>Bacteria</taxon>
        <taxon>Bacillati</taxon>
        <taxon>Actinomycetota</taxon>
        <taxon>Actinomycetes</taxon>
        <taxon>Mycobacteriales</taxon>
        <taxon>Mycobacteriaceae</taxon>
        <taxon>Mycobacterium</taxon>
        <taxon>Mycobacterium simiae complex</taxon>
    </lineage>
</organism>
<dbReference type="Proteomes" id="UP001055171">
    <property type="component" value="Plasmid unnamed1"/>
</dbReference>
<dbReference type="InterPro" id="IPR010985">
    <property type="entry name" value="Ribbon_hlx_hlx"/>
</dbReference>
<dbReference type="InterPro" id="IPR053853">
    <property type="entry name" value="FitA-like_RHH"/>
</dbReference>
<keyword evidence="3" id="KW-0614">Plasmid</keyword>
<feature type="domain" description="Antitoxin FitA-like ribbon-helix-helix" evidence="1">
    <location>
        <begin position="2"/>
        <end position="40"/>
    </location>
</feature>
<dbReference type="EMBL" id="CTEE01000003">
    <property type="protein sequence ID" value="CQD24615.1"/>
    <property type="molecule type" value="Genomic_DNA"/>
</dbReference>
<dbReference type="RefSeq" id="WP_061559489.1">
    <property type="nucleotide sequence ID" value="NZ_CP092424.2"/>
</dbReference>
<dbReference type="EMBL" id="CP092424">
    <property type="protein sequence ID" value="ULP45417.1"/>
    <property type="molecule type" value="Genomic_DNA"/>
</dbReference>
<dbReference type="STRING" id="141349.BN1232_06290"/>
<name>A0A0E4H2T4_MYCLN</name>
<accession>A0A0E4H2T4</accession>
<dbReference type="GO" id="GO:0006355">
    <property type="term" value="P:regulation of DNA-templated transcription"/>
    <property type="evidence" value="ECO:0007669"/>
    <property type="project" value="InterPro"/>
</dbReference>
<evidence type="ECO:0000313" key="5">
    <source>
        <dbReference type="Proteomes" id="UP001055171"/>
    </source>
</evidence>
<sequence>MAQIIIRQLEDDTKAKLQRLARRHGRSTEEEAREILRNAVRNVDDRPRRLGSRIASRFKGVGLTEDIPELRGQPVQPAQFNES</sequence>